<feature type="compositionally biased region" description="Basic and acidic residues" evidence="1">
    <location>
        <begin position="18"/>
        <end position="29"/>
    </location>
</feature>
<evidence type="ECO:0000256" key="1">
    <source>
        <dbReference type="SAM" id="MobiDB-lite"/>
    </source>
</evidence>
<dbReference type="HOGENOM" id="CLU_3008174_0_0_5"/>
<gene>
    <name evidence="2" type="ordered locus">HNE_2015</name>
</gene>
<feature type="region of interest" description="Disordered" evidence="1">
    <location>
        <begin position="1"/>
        <end position="29"/>
    </location>
</feature>
<dbReference type="EMBL" id="CP000158">
    <property type="protein sequence ID" value="ABI75674.1"/>
    <property type="molecule type" value="Genomic_DNA"/>
</dbReference>
<reference evidence="2 3" key="1">
    <citation type="journal article" date="2006" name="J. Bacteriol.">
        <title>Comparative genomic evidence for a close relationship between the dimorphic prosthecate bacteria Hyphomonas neptunium and Caulobacter crescentus.</title>
        <authorList>
            <person name="Badger J.H."/>
            <person name="Hoover T.R."/>
            <person name="Brun Y.V."/>
            <person name="Weiner R.M."/>
            <person name="Laub M.T."/>
            <person name="Alexandre G."/>
            <person name="Mrazek J."/>
            <person name="Ren Q."/>
            <person name="Paulsen I.T."/>
            <person name="Nelson K.E."/>
            <person name="Khouri H.M."/>
            <person name="Radune D."/>
            <person name="Sosa J."/>
            <person name="Dodson R.J."/>
            <person name="Sullivan S.A."/>
            <person name="Rosovitz M.J."/>
            <person name="Madupu R."/>
            <person name="Brinkac L.M."/>
            <person name="Durkin A.S."/>
            <person name="Daugherty S.C."/>
            <person name="Kothari S.P."/>
            <person name="Giglio M.G."/>
            <person name="Zhou L."/>
            <person name="Haft D.H."/>
            <person name="Selengut J.D."/>
            <person name="Davidsen T.M."/>
            <person name="Yang Q."/>
            <person name="Zafar N."/>
            <person name="Ward N.L."/>
        </authorList>
    </citation>
    <scope>NUCLEOTIDE SEQUENCE [LARGE SCALE GENOMIC DNA]</scope>
    <source>
        <strain evidence="2 3">ATCC 15444</strain>
    </source>
</reference>
<dbReference type="AlphaFoldDB" id="Q0C0M9"/>
<organism evidence="2 3">
    <name type="scientific">Hyphomonas neptunium (strain ATCC 15444)</name>
    <dbReference type="NCBI Taxonomy" id="228405"/>
    <lineage>
        <taxon>Bacteria</taxon>
        <taxon>Pseudomonadati</taxon>
        <taxon>Pseudomonadota</taxon>
        <taxon>Alphaproteobacteria</taxon>
        <taxon>Hyphomonadales</taxon>
        <taxon>Hyphomonadaceae</taxon>
        <taxon>Hyphomonas</taxon>
    </lineage>
</organism>
<proteinExistence type="predicted"/>
<evidence type="ECO:0000313" key="2">
    <source>
        <dbReference type="EMBL" id="ABI75674.1"/>
    </source>
</evidence>
<protein>
    <submittedName>
        <fullName evidence="2">Uncharacterized protein</fullName>
    </submittedName>
</protein>
<evidence type="ECO:0000313" key="3">
    <source>
        <dbReference type="Proteomes" id="UP000001959"/>
    </source>
</evidence>
<keyword evidence="3" id="KW-1185">Reference proteome</keyword>
<dbReference type="Proteomes" id="UP000001959">
    <property type="component" value="Chromosome"/>
</dbReference>
<accession>Q0C0M9</accession>
<dbReference type="KEGG" id="hne:HNE_2015"/>
<feature type="compositionally biased region" description="Polar residues" evidence="1">
    <location>
        <begin position="1"/>
        <end position="11"/>
    </location>
</feature>
<dbReference type="STRING" id="228405.HNE_2015"/>
<sequence length="56" mass="6191">MPTDLTESSGDGPSDALARIEGDEQKQRGDIFGIPCPYLAALFSRRRLHESFPGKR</sequence>
<name>Q0C0M9_HYPNA</name>